<dbReference type="AlphaFoldDB" id="T0ZZL3"/>
<dbReference type="Pfam" id="PF04919">
    <property type="entry name" value="DUF655"/>
    <property type="match status" value="1"/>
</dbReference>
<dbReference type="PANTHER" id="PTHR40734:SF1">
    <property type="entry name" value="DNA-BINDING PROTEIN"/>
    <property type="match status" value="1"/>
</dbReference>
<dbReference type="EMBL" id="AUZZ01005325">
    <property type="protein sequence ID" value="EQD50063.1"/>
    <property type="molecule type" value="Genomic_DNA"/>
</dbReference>
<dbReference type="PANTHER" id="PTHR40734">
    <property type="entry name" value="TRNA-SPECIFIC ADENOSINE DEAMINASE-RELATED"/>
    <property type="match status" value="1"/>
</dbReference>
<protein>
    <submittedName>
        <fullName evidence="1">Protein containing DUF655</fullName>
    </submittedName>
</protein>
<sequence length="192" mass="22085">MQAYSEDKKEEYSYVLDFMFTGKSSSTRTEPLAQLIGANWFTLLEATTKNEATLAIGEKVYIGQGERDKISLIKSRISYNELTQTAKSNMPAIITKMIKDDEKRFVNTFNTAGAVNIRQHSLELLPGIGKKHLNAILKERSAKPFESFDDIASRIPLLQDPVKLIEERVIEELQGEQRFYLFVKPYFHKRQF</sequence>
<dbReference type="Gene3D" id="1.10.150.280">
    <property type="entry name" value="AF1531-like domain"/>
    <property type="match status" value="1"/>
</dbReference>
<reference evidence="1" key="2">
    <citation type="journal article" date="2014" name="ISME J.">
        <title>Microbial stratification in low pH oxic and suboxic macroscopic growths along an acid mine drainage.</title>
        <authorList>
            <person name="Mendez-Garcia C."/>
            <person name="Mesa V."/>
            <person name="Sprenger R.R."/>
            <person name="Richter M."/>
            <person name="Diez M.S."/>
            <person name="Solano J."/>
            <person name="Bargiela R."/>
            <person name="Golyshina O.V."/>
            <person name="Manteca A."/>
            <person name="Ramos J.L."/>
            <person name="Gallego J.R."/>
            <person name="Llorente I."/>
            <person name="Martins Dos Santos V.A."/>
            <person name="Jensen O.N."/>
            <person name="Pelaez A.I."/>
            <person name="Sanchez J."/>
            <person name="Ferrer M."/>
        </authorList>
    </citation>
    <scope>NUCLEOTIDE SEQUENCE</scope>
</reference>
<dbReference type="SUPFAM" id="SSF160975">
    <property type="entry name" value="AF1531-like"/>
    <property type="match status" value="1"/>
</dbReference>
<evidence type="ECO:0000313" key="1">
    <source>
        <dbReference type="EMBL" id="EQD50063.1"/>
    </source>
</evidence>
<reference evidence="1" key="1">
    <citation type="submission" date="2013-08" db="EMBL/GenBank/DDBJ databases">
        <authorList>
            <person name="Mendez C."/>
            <person name="Richter M."/>
            <person name="Ferrer M."/>
            <person name="Sanchez J."/>
        </authorList>
    </citation>
    <scope>NUCLEOTIDE SEQUENCE</scope>
</reference>
<dbReference type="Gene3D" id="2.40.50.140">
    <property type="entry name" value="Nucleic acid-binding proteins"/>
    <property type="match status" value="1"/>
</dbReference>
<proteinExistence type="predicted"/>
<accession>T0ZZL3</accession>
<dbReference type="InterPro" id="IPR007003">
    <property type="entry name" value="DUF655"/>
</dbReference>
<gene>
    <name evidence="1" type="ORF">B2A_07437</name>
</gene>
<dbReference type="InterPro" id="IPR012340">
    <property type="entry name" value="NA-bd_OB-fold"/>
</dbReference>
<name>T0ZZL3_9ZZZZ</name>
<organism evidence="1">
    <name type="scientific">mine drainage metagenome</name>
    <dbReference type="NCBI Taxonomy" id="410659"/>
    <lineage>
        <taxon>unclassified sequences</taxon>
        <taxon>metagenomes</taxon>
        <taxon>ecological metagenomes</taxon>
    </lineage>
</organism>
<comment type="caution">
    <text evidence="1">The sequence shown here is derived from an EMBL/GenBank/DDBJ whole genome shotgun (WGS) entry which is preliminary data.</text>
</comment>